<accession>A0A1E1M4G7</accession>
<sequence length="175" mass="19127">MSATNPKTVLCTCNKTFGTSDAMLQHVQSSLRHKTTPQQSELMPWVENLVQRLSLQDDEPGHFLVPFKGGEPSKLSTTNSGNNVSRSLVADAGMQIFAESVKPKKSNHLKISKNSNKSKTIKTVGTGLGPPNSSTPTMEIFENTDYTMDMYGGYDWGLCDKDCGWCGHCADGVDY</sequence>
<keyword evidence="2" id="KW-1185">Reference proteome</keyword>
<proteinExistence type="predicted"/>
<gene>
    <name evidence="1" type="ORF">RSE6_04112</name>
</gene>
<reference evidence="2" key="1">
    <citation type="submission" date="2016-03" db="EMBL/GenBank/DDBJ databases">
        <authorList>
            <person name="Guldener U."/>
        </authorList>
    </citation>
    <scope>NUCLEOTIDE SEQUENCE [LARGE SCALE GENOMIC DNA]</scope>
</reference>
<evidence type="ECO:0000313" key="2">
    <source>
        <dbReference type="Proteomes" id="UP000177625"/>
    </source>
</evidence>
<dbReference type="AlphaFoldDB" id="A0A1E1M4G7"/>
<organism evidence="1 2">
    <name type="scientific">Rhynchosporium secalis</name>
    <name type="common">Barley scald fungus</name>
    <dbReference type="NCBI Taxonomy" id="38038"/>
    <lineage>
        <taxon>Eukaryota</taxon>
        <taxon>Fungi</taxon>
        <taxon>Dikarya</taxon>
        <taxon>Ascomycota</taxon>
        <taxon>Pezizomycotina</taxon>
        <taxon>Leotiomycetes</taxon>
        <taxon>Helotiales</taxon>
        <taxon>Ploettnerulaceae</taxon>
        <taxon>Rhynchosporium</taxon>
    </lineage>
</organism>
<name>A0A1E1M4G7_RHYSE</name>
<dbReference type="Proteomes" id="UP000177625">
    <property type="component" value="Unassembled WGS sequence"/>
</dbReference>
<evidence type="ECO:0000313" key="1">
    <source>
        <dbReference type="EMBL" id="CZT43994.1"/>
    </source>
</evidence>
<dbReference type="EMBL" id="FJVC01000157">
    <property type="protein sequence ID" value="CZT43994.1"/>
    <property type="molecule type" value="Genomic_DNA"/>
</dbReference>
<protein>
    <submittedName>
        <fullName evidence="1">Uncharacterized protein</fullName>
    </submittedName>
</protein>